<comment type="subcellular location">
    <subcellularLocation>
        <location evidence="1 8">Cell outer membrane</location>
        <topology evidence="1 8">Multi-pass membrane protein</topology>
    </subcellularLocation>
</comment>
<dbReference type="InterPro" id="IPR000531">
    <property type="entry name" value="Beta-barrel_TonB"/>
</dbReference>
<dbReference type="NCBIfam" id="TIGR04057">
    <property type="entry name" value="SusC_RagA_signa"/>
    <property type="match status" value="1"/>
</dbReference>
<protein>
    <submittedName>
        <fullName evidence="13">TonB-dependent receptor</fullName>
    </submittedName>
</protein>
<dbReference type="PROSITE" id="PS52016">
    <property type="entry name" value="TONB_DEPENDENT_REC_3"/>
    <property type="match status" value="1"/>
</dbReference>
<evidence type="ECO:0000256" key="3">
    <source>
        <dbReference type="ARBA" id="ARBA00022452"/>
    </source>
</evidence>
<dbReference type="InterPro" id="IPR012910">
    <property type="entry name" value="Plug_dom"/>
</dbReference>
<dbReference type="EMBL" id="JABAIL010000010">
    <property type="protein sequence ID" value="NLR94114.1"/>
    <property type="molecule type" value="Genomic_DNA"/>
</dbReference>
<dbReference type="InterPro" id="IPR037066">
    <property type="entry name" value="Plug_dom_sf"/>
</dbReference>
<evidence type="ECO:0000259" key="12">
    <source>
        <dbReference type="Pfam" id="PF07715"/>
    </source>
</evidence>
<feature type="signal peptide" evidence="10">
    <location>
        <begin position="1"/>
        <end position="26"/>
    </location>
</feature>
<dbReference type="SUPFAM" id="SSF56935">
    <property type="entry name" value="Porins"/>
    <property type="match status" value="1"/>
</dbReference>
<feature type="chain" id="PRO_5030597841" evidence="10">
    <location>
        <begin position="27"/>
        <end position="993"/>
    </location>
</feature>
<keyword evidence="14" id="KW-1185">Reference proteome</keyword>
<keyword evidence="5 9" id="KW-0798">TonB box</keyword>
<evidence type="ECO:0000256" key="9">
    <source>
        <dbReference type="RuleBase" id="RU003357"/>
    </source>
</evidence>
<gene>
    <name evidence="13" type="ORF">HGP29_23125</name>
</gene>
<dbReference type="Pfam" id="PF00593">
    <property type="entry name" value="TonB_dep_Rec_b-barrel"/>
    <property type="match status" value="1"/>
</dbReference>
<proteinExistence type="inferred from homology"/>
<sequence length="993" mass="108541">MKMSINSTWRLATTMLLLLFSLVTFAQERSVSGTVVDENGDPLPGVAVLVKGTTKGGTTDFDGKFKITIGEGEDYLVVSYIGYKSQEINVGNAATIDVFMEVDAEQLEEVVVIGYGSVKKEDATGSIETVNANDFNQGAITSPQDLLNGKVAGVNITSSGGAPGAGSTIRIRGGSSLAASNDPLIVIDGVPIDNDGVAGMQNPLNSVNPNDIETFTVLKDASATAIYGSRASNGVIIITTKKGASGKMKIDYTGNVSVAIPRGKIDVLNAGEYANLVGEILPSRTDDLGEANTDWQSEILKPAVSTDHNISVAGTTAKDVLPYRVSVGYTDQNGILETSKMERFTGNISLTPKFFDDQLSVNLNLKGMYIKNKFADTGAVGSAVGFDPTRPVRDGSPWDYGYFTWLDASDNPIVLAPSNPVAMLDLTNNTSDVKRSIGNLQLDYKLPFLPELKANLNVGYDYSWSDGSNIQADSAKWTYPDIGYRSQFDQTKKNELLDFTLQYVKDLSSINSKLDVMLGYSWQHFYREGSDYATNGDGTIEKTPLTPYKTESYLVSFFGRLNYSYADRYLLTVTVRNDGTSRFSPDTRWGLFPAVALGWNMKKEGFLETSDVVSSMKLRLGYGQTGQQNIGQGDYPYLPIYTQSTATANVQIGTNPDGSPIFSQTYRPNGYDANIKWETTTTYNAGIDFGFSDDRFTGSIDGYYRKTTDLLNVTPVPAGSNLNNQVLANIGDLENKGVEFNFNAKVISNSKLNWNLGFNVTYNQNKITKLQASDDPNYDGVYTGGIAGGTGLNIQVHSVGYPSNSFFVLEQVYNSEGKPLEGVYVDRNGDGQITEGDRYRYKDSNADIFMGFNTNLSYGQWDFSLNGRIRLDNYVYNNVNSVNGVLDRVFQNGTWNNVTRDALYTGFQTGTTLQKYSNYYVQNASFLRLDNLMVGYNFKNVAEGNINLRVYGTVNNIAVATKYDGLDPEVDGGIDNNVYPRPTTFLLGVNLGF</sequence>
<evidence type="ECO:0000313" key="14">
    <source>
        <dbReference type="Proteomes" id="UP000585050"/>
    </source>
</evidence>
<dbReference type="GO" id="GO:0009279">
    <property type="term" value="C:cell outer membrane"/>
    <property type="evidence" value="ECO:0007669"/>
    <property type="project" value="UniProtKB-SubCell"/>
</dbReference>
<dbReference type="InterPro" id="IPR023996">
    <property type="entry name" value="TonB-dep_OMP_SusC/RagA"/>
</dbReference>
<keyword evidence="4 8" id="KW-0812">Transmembrane</keyword>
<dbReference type="SUPFAM" id="SSF49464">
    <property type="entry name" value="Carboxypeptidase regulatory domain-like"/>
    <property type="match status" value="1"/>
</dbReference>
<name>A0A7X8XYD4_9BACT</name>
<evidence type="ECO:0000256" key="8">
    <source>
        <dbReference type="PROSITE-ProRule" id="PRU01360"/>
    </source>
</evidence>
<evidence type="ECO:0000256" key="1">
    <source>
        <dbReference type="ARBA" id="ARBA00004571"/>
    </source>
</evidence>
<dbReference type="FunFam" id="2.60.40.1120:FF:000003">
    <property type="entry name" value="Outer membrane protein Omp121"/>
    <property type="match status" value="1"/>
</dbReference>
<evidence type="ECO:0000313" key="13">
    <source>
        <dbReference type="EMBL" id="NLR94114.1"/>
    </source>
</evidence>
<keyword evidence="2 8" id="KW-0813">Transport</keyword>
<dbReference type="Pfam" id="PF07715">
    <property type="entry name" value="Plug"/>
    <property type="match status" value="1"/>
</dbReference>
<dbReference type="Gene3D" id="2.170.130.10">
    <property type="entry name" value="TonB-dependent receptor, plug domain"/>
    <property type="match status" value="1"/>
</dbReference>
<dbReference type="Pfam" id="PF13715">
    <property type="entry name" value="CarbopepD_reg_2"/>
    <property type="match status" value="1"/>
</dbReference>
<dbReference type="InterPro" id="IPR039426">
    <property type="entry name" value="TonB-dep_rcpt-like"/>
</dbReference>
<accession>A0A7X8XYD4</accession>
<dbReference type="Gene3D" id="2.40.170.20">
    <property type="entry name" value="TonB-dependent receptor, beta-barrel domain"/>
    <property type="match status" value="1"/>
</dbReference>
<dbReference type="NCBIfam" id="TIGR04056">
    <property type="entry name" value="OMP_RagA_SusC"/>
    <property type="match status" value="1"/>
</dbReference>
<evidence type="ECO:0000259" key="11">
    <source>
        <dbReference type="Pfam" id="PF00593"/>
    </source>
</evidence>
<dbReference type="RefSeq" id="WP_168884828.1">
    <property type="nucleotide sequence ID" value="NZ_JABAIL010000010.1"/>
</dbReference>
<dbReference type="InterPro" id="IPR036942">
    <property type="entry name" value="Beta-barrel_TonB_sf"/>
</dbReference>
<feature type="domain" description="TonB-dependent receptor plug" evidence="12">
    <location>
        <begin position="119"/>
        <end position="235"/>
    </location>
</feature>
<evidence type="ECO:0000256" key="10">
    <source>
        <dbReference type="SAM" id="SignalP"/>
    </source>
</evidence>
<comment type="caution">
    <text evidence="13">The sequence shown here is derived from an EMBL/GenBank/DDBJ whole genome shotgun (WGS) entry which is preliminary data.</text>
</comment>
<keyword evidence="6 8" id="KW-0472">Membrane</keyword>
<dbReference type="AlphaFoldDB" id="A0A7X8XYD4"/>
<evidence type="ECO:0000256" key="7">
    <source>
        <dbReference type="ARBA" id="ARBA00023237"/>
    </source>
</evidence>
<dbReference type="InterPro" id="IPR023997">
    <property type="entry name" value="TonB-dep_OMP_SusC/RagA_CS"/>
</dbReference>
<keyword evidence="10" id="KW-0732">Signal</keyword>
<evidence type="ECO:0000256" key="4">
    <source>
        <dbReference type="ARBA" id="ARBA00022692"/>
    </source>
</evidence>
<keyword evidence="7 8" id="KW-0998">Cell outer membrane</keyword>
<evidence type="ECO:0000256" key="2">
    <source>
        <dbReference type="ARBA" id="ARBA00022448"/>
    </source>
</evidence>
<evidence type="ECO:0000256" key="5">
    <source>
        <dbReference type="ARBA" id="ARBA00023077"/>
    </source>
</evidence>
<organism evidence="13 14">
    <name type="scientific">Flammeovirga agarivorans</name>
    <dbReference type="NCBI Taxonomy" id="2726742"/>
    <lineage>
        <taxon>Bacteria</taxon>
        <taxon>Pseudomonadati</taxon>
        <taxon>Bacteroidota</taxon>
        <taxon>Cytophagia</taxon>
        <taxon>Cytophagales</taxon>
        <taxon>Flammeovirgaceae</taxon>
        <taxon>Flammeovirga</taxon>
    </lineage>
</organism>
<dbReference type="FunFam" id="2.170.130.10:FF:000008">
    <property type="entry name" value="SusC/RagA family TonB-linked outer membrane protein"/>
    <property type="match status" value="1"/>
</dbReference>
<dbReference type="Proteomes" id="UP000585050">
    <property type="component" value="Unassembled WGS sequence"/>
</dbReference>
<keyword evidence="3 8" id="KW-1134">Transmembrane beta strand</keyword>
<reference evidence="13 14" key="1">
    <citation type="submission" date="2020-04" db="EMBL/GenBank/DDBJ databases">
        <title>Flammeovirga sp. SR4, a novel species isolated from seawater.</title>
        <authorList>
            <person name="Wang X."/>
        </authorList>
    </citation>
    <scope>NUCLEOTIDE SEQUENCE [LARGE SCALE GENOMIC DNA]</scope>
    <source>
        <strain evidence="13 14">SR4</strain>
    </source>
</reference>
<feature type="domain" description="TonB-dependent receptor-like beta-barrel" evidence="11">
    <location>
        <begin position="397"/>
        <end position="957"/>
    </location>
</feature>
<comment type="similarity">
    <text evidence="8 9">Belongs to the TonB-dependent receptor family.</text>
</comment>
<evidence type="ECO:0000256" key="6">
    <source>
        <dbReference type="ARBA" id="ARBA00023136"/>
    </source>
</evidence>
<dbReference type="InterPro" id="IPR008969">
    <property type="entry name" value="CarboxyPept-like_regulatory"/>
</dbReference>
<dbReference type="Gene3D" id="2.60.40.1120">
    <property type="entry name" value="Carboxypeptidase-like, regulatory domain"/>
    <property type="match status" value="1"/>
</dbReference>
<keyword evidence="13" id="KW-0675">Receptor</keyword>